<gene>
    <name evidence="2" type="ORF">CERZMDRAFT_89595</name>
</gene>
<evidence type="ECO:0000313" key="2">
    <source>
        <dbReference type="EMBL" id="KAF2217711.1"/>
    </source>
</evidence>
<accession>A0A6A6FWD0</accession>
<name>A0A6A6FWD0_9PEZI</name>
<evidence type="ECO:0000256" key="1">
    <source>
        <dbReference type="SAM" id="MobiDB-lite"/>
    </source>
</evidence>
<feature type="compositionally biased region" description="Polar residues" evidence="1">
    <location>
        <begin position="1"/>
        <end position="15"/>
    </location>
</feature>
<sequence length="93" mass="10156">MLRKSLSPNHGNSNAADGPEYDKCREPIGYKPSYSMFPAEGGHWHGPEHATRLSSLDALRREISSRSLFSTRVSGLSLPEGNISAEITASLTR</sequence>
<dbReference type="AlphaFoldDB" id="A0A6A6FWD0"/>
<protein>
    <submittedName>
        <fullName evidence="2">Uncharacterized protein</fullName>
    </submittedName>
</protein>
<organism evidence="2 3">
    <name type="scientific">Cercospora zeae-maydis SCOH1-5</name>
    <dbReference type="NCBI Taxonomy" id="717836"/>
    <lineage>
        <taxon>Eukaryota</taxon>
        <taxon>Fungi</taxon>
        <taxon>Dikarya</taxon>
        <taxon>Ascomycota</taxon>
        <taxon>Pezizomycotina</taxon>
        <taxon>Dothideomycetes</taxon>
        <taxon>Dothideomycetidae</taxon>
        <taxon>Mycosphaerellales</taxon>
        <taxon>Mycosphaerellaceae</taxon>
        <taxon>Cercospora</taxon>
    </lineage>
</organism>
<feature type="region of interest" description="Disordered" evidence="1">
    <location>
        <begin position="1"/>
        <end position="24"/>
    </location>
</feature>
<evidence type="ECO:0000313" key="3">
    <source>
        <dbReference type="Proteomes" id="UP000799539"/>
    </source>
</evidence>
<dbReference type="EMBL" id="ML992662">
    <property type="protein sequence ID" value="KAF2217711.1"/>
    <property type="molecule type" value="Genomic_DNA"/>
</dbReference>
<keyword evidence="3" id="KW-1185">Reference proteome</keyword>
<dbReference type="Proteomes" id="UP000799539">
    <property type="component" value="Unassembled WGS sequence"/>
</dbReference>
<proteinExistence type="predicted"/>
<reference evidence="2" key="1">
    <citation type="journal article" date="2020" name="Stud. Mycol.">
        <title>101 Dothideomycetes genomes: a test case for predicting lifestyles and emergence of pathogens.</title>
        <authorList>
            <person name="Haridas S."/>
            <person name="Albert R."/>
            <person name="Binder M."/>
            <person name="Bloem J."/>
            <person name="Labutti K."/>
            <person name="Salamov A."/>
            <person name="Andreopoulos B."/>
            <person name="Baker S."/>
            <person name="Barry K."/>
            <person name="Bills G."/>
            <person name="Bluhm B."/>
            <person name="Cannon C."/>
            <person name="Castanera R."/>
            <person name="Culley D."/>
            <person name="Daum C."/>
            <person name="Ezra D."/>
            <person name="Gonzalez J."/>
            <person name="Henrissat B."/>
            <person name="Kuo A."/>
            <person name="Liang C."/>
            <person name="Lipzen A."/>
            <person name="Lutzoni F."/>
            <person name="Magnuson J."/>
            <person name="Mondo S."/>
            <person name="Nolan M."/>
            <person name="Ohm R."/>
            <person name="Pangilinan J."/>
            <person name="Park H.-J."/>
            <person name="Ramirez L."/>
            <person name="Alfaro M."/>
            <person name="Sun H."/>
            <person name="Tritt A."/>
            <person name="Yoshinaga Y."/>
            <person name="Zwiers L.-H."/>
            <person name="Turgeon B."/>
            <person name="Goodwin S."/>
            <person name="Spatafora J."/>
            <person name="Crous P."/>
            <person name="Grigoriev I."/>
        </authorList>
    </citation>
    <scope>NUCLEOTIDE SEQUENCE</scope>
    <source>
        <strain evidence="2">SCOH1-5</strain>
    </source>
</reference>